<evidence type="ECO:0000256" key="1">
    <source>
        <dbReference type="SAM" id="MobiDB-lite"/>
    </source>
</evidence>
<feature type="region of interest" description="Disordered" evidence="1">
    <location>
        <begin position="1"/>
        <end position="43"/>
    </location>
</feature>
<keyword evidence="4" id="KW-1185">Reference proteome</keyword>
<dbReference type="STRING" id="623744.A0A553RML6"/>
<evidence type="ECO:0000313" key="3">
    <source>
        <dbReference type="EMBL" id="TRZ03428.1"/>
    </source>
</evidence>
<dbReference type="PROSITE" id="PS51444">
    <property type="entry name" value="FH2"/>
    <property type="match status" value="1"/>
</dbReference>
<feature type="non-terminal residue" evidence="3">
    <location>
        <position position="236"/>
    </location>
</feature>
<evidence type="ECO:0000313" key="4">
    <source>
        <dbReference type="Proteomes" id="UP000316079"/>
    </source>
</evidence>
<dbReference type="InterPro" id="IPR042201">
    <property type="entry name" value="FH2_Formin_sf"/>
</dbReference>
<dbReference type="PANTHER" id="PTHR46345:SF10">
    <property type="entry name" value="FORMIN-J"/>
    <property type="match status" value="1"/>
</dbReference>
<evidence type="ECO:0000259" key="2">
    <source>
        <dbReference type="PROSITE" id="PS51444"/>
    </source>
</evidence>
<dbReference type="SUPFAM" id="SSF101447">
    <property type="entry name" value="Formin homology 2 domain (FH2 domain)"/>
    <property type="match status" value="1"/>
</dbReference>
<dbReference type="OrthoDB" id="26518at2759"/>
<proteinExistence type="predicted"/>
<dbReference type="Proteomes" id="UP000316079">
    <property type="component" value="Unassembled WGS sequence"/>
</dbReference>
<dbReference type="EMBL" id="SRMA01008478">
    <property type="protein sequence ID" value="TRZ03428.1"/>
    <property type="molecule type" value="Genomic_DNA"/>
</dbReference>
<comment type="caution">
    <text evidence="3">The sequence shown here is derived from an EMBL/GenBank/DDBJ whole genome shotgun (WGS) entry which is preliminary data.</text>
</comment>
<dbReference type="PANTHER" id="PTHR46345">
    <property type="entry name" value="INVERTED FORMIN-2"/>
    <property type="match status" value="1"/>
</dbReference>
<feature type="compositionally biased region" description="Pro residues" evidence="1">
    <location>
        <begin position="1"/>
        <end position="33"/>
    </location>
</feature>
<reference evidence="3 4" key="1">
    <citation type="journal article" date="2019" name="Sci. Data">
        <title>Hybrid genome assembly and annotation of Danionella translucida.</title>
        <authorList>
            <person name="Kadobianskyi M."/>
            <person name="Schulze L."/>
            <person name="Schuelke M."/>
            <person name="Judkewitz B."/>
        </authorList>
    </citation>
    <scope>NUCLEOTIDE SEQUENCE [LARGE SCALE GENOMIC DNA]</scope>
    <source>
        <strain evidence="3 4">Bolton</strain>
    </source>
</reference>
<sequence>MATTSIPPPPAPPPPAPPPLPPPPPPLPPPPPSNSGLTRVDSGRTQRLRKLNWERIPKERIEGRKSVWSCSLEDCDLSIDLNSLDELFGRKEGNVSEQTHALRRSLIRCRSPQEMNLDKVTLLDSKRSMNIGIFLRQLKIAASELVEDVKRGDGERYGAEKLVELCKLLPDKEEEARLQNFPGDRSALPEPDLFILLLVEIPSFRMRLDVMILRQEFDPAVTSLCTAARCLREAAR</sequence>
<gene>
    <name evidence="3" type="ORF">DNTS_000422</name>
</gene>
<dbReference type="Pfam" id="PF02181">
    <property type="entry name" value="FH2"/>
    <property type="match status" value="1"/>
</dbReference>
<name>A0A553RML6_9TELE</name>
<dbReference type="InterPro" id="IPR015425">
    <property type="entry name" value="FH2_Formin"/>
</dbReference>
<feature type="domain" description="FH2" evidence="2">
    <location>
        <begin position="38"/>
        <end position="236"/>
    </location>
</feature>
<organism evidence="3 4">
    <name type="scientific">Danionella cerebrum</name>
    <dbReference type="NCBI Taxonomy" id="2873325"/>
    <lineage>
        <taxon>Eukaryota</taxon>
        <taxon>Metazoa</taxon>
        <taxon>Chordata</taxon>
        <taxon>Craniata</taxon>
        <taxon>Vertebrata</taxon>
        <taxon>Euteleostomi</taxon>
        <taxon>Actinopterygii</taxon>
        <taxon>Neopterygii</taxon>
        <taxon>Teleostei</taxon>
        <taxon>Ostariophysi</taxon>
        <taxon>Cypriniformes</taxon>
        <taxon>Danionidae</taxon>
        <taxon>Danioninae</taxon>
        <taxon>Danionella</taxon>
    </lineage>
</organism>
<accession>A0A553RML6</accession>
<dbReference type="AlphaFoldDB" id="A0A553RML6"/>
<dbReference type="Gene3D" id="1.20.58.2220">
    <property type="entry name" value="Formin, FH2 domain"/>
    <property type="match status" value="1"/>
</dbReference>
<protein>
    <recommendedName>
        <fullName evidence="2">FH2 domain-containing protein</fullName>
    </recommendedName>
</protein>